<evidence type="ECO:0000313" key="2">
    <source>
        <dbReference type="Proteomes" id="UP000005239"/>
    </source>
</evidence>
<keyword evidence="2" id="KW-1185">Reference proteome</keyword>
<protein>
    <submittedName>
        <fullName evidence="1">DUF148 domain-containing protein</fullName>
    </submittedName>
</protein>
<dbReference type="InterPro" id="IPR003677">
    <property type="entry name" value="ANIS5_cation-bd"/>
</dbReference>
<evidence type="ECO:0000313" key="1">
    <source>
        <dbReference type="EnsemblMetazoa" id="PPA21557.1"/>
    </source>
</evidence>
<organism evidence="1 2">
    <name type="scientific">Pristionchus pacificus</name>
    <name type="common">Parasitic nematode worm</name>
    <dbReference type="NCBI Taxonomy" id="54126"/>
    <lineage>
        <taxon>Eukaryota</taxon>
        <taxon>Metazoa</taxon>
        <taxon>Ecdysozoa</taxon>
        <taxon>Nematoda</taxon>
        <taxon>Chromadorea</taxon>
        <taxon>Rhabditida</taxon>
        <taxon>Rhabditina</taxon>
        <taxon>Diplogasteromorpha</taxon>
        <taxon>Diplogasteroidea</taxon>
        <taxon>Neodiplogasteridae</taxon>
        <taxon>Pristionchus</taxon>
    </lineage>
</organism>
<dbReference type="InterPro" id="IPR052823">
    <property type="entry name" value="SXP/RAL-2_related"/>
</dbReference>
<dbReference type="Proteomes" id="UP000005239">
    <property type="component" value="Unassembled WGS sequence"/>
</dbReference>
<sequence length="186" mass="21617">MQGLFFLITLLIATALATSGDDLSKSPFRNGPAQRPPFFDKVSASAKEEYLENMYDLDKARSEIYEDEIGWGREQGIEDEVRTFQEQRAAFYAEHTERVIQAIEDLPNAYVKMRSYFNDLSLTHNERERAIHRQFKASSFELRALLQATRAANMDKLNNGELFPSYKRRAQEKEVLRRDIKENNSL</sequence>
<dbReference type="AlphaFoldDB" id="A0A2A6C388"/>
<dbReference type="PANTHER" id="PTHR21593">
    <property type="entry name" value="PRION-LIKE- Q/N-RICH -DOMAIN-BEARING PROTEIN PROTEIN"/>
    <property type="match status" value="1"/>
</dbReference>
<accession>A0A8R1UFQ7</accession>
<proteinExistence type="predicted"/>
<name>A0A2A6C388_PRIPA</name>
<dbReference type="Pfam" id="PF02520">
    <property type="entry name" value="ANIS5_cation-bd"/>
    <property type="match status" value="1"/>
</dbReference>
<dbReference type="EnsemblMetazoa" id="PPA21557.1">
    <property type="protein sequence ID" value="PPA21557.1"/>
    <property type="gene ID" value="WBGene00111111"/>
</dbReference>
<dbReference type="OrthoDB" id="5871261at2759"/>
<accession>A0A2A6C388</accession>
<reference evidence="1" key="2">
    <citation type="submission" date="2022-06" db="UniProtKB">
        <authorList>
            <consortium name="EnsemblMetazoa"/>
        </authorList>
    </citation>
    <scope>IDENTIFICATION</scope>
    <source>
        <strain evidence="1">PS312</strain>
    </source>
</reference>
<gene>
    <name evidence="1" type="primary">WBGene00111111</name>
</gene>
<dbReference type="PANTHER" id="PTHR21593:SF36">
    <property type="entry name" value="DUF148 DOMAIN-CONTAINING PROTEIN-RELATED"/>
    <property type="match status" value="1"/>
</dbReference>
<reference evidence="2" key="1">
    <citation type="journal article" date="2008" name="Nat. Genet.">
        <title>The Pristionchus pacificus genome provides a unique perspective on nematode lifestyle and parasitism.</title>
        <authorList>
            <person name="Dieterich C."/>
            <person name="Clifton S.W."/>
            <person name="Schuster L.N."/>
            <person name="Chinwalla A."/>
            <person name="Delehaunty K."/>
            <person name="Dinkelacker I."/>
            <person name="Fulton L."/>
            <person name="Fulton R."/>
            <person name="Godfrey J."/>
            <person name="Minx P."/>
            <person name="Mitreva M."/>
            <person name="Roeseler W."/>
            <person name="Tian H."/>
            <person name="Witte H."/>
            <person name="Yang S.P."/>
            <person name="Wilson R.K."/>
            <person name="Sommer R.J."/>
        </authorList>
    </citation>
    <scope>NUCLEOTIDE SEQUENCE [LARGE SCALE GENOMIC DNA]</scope>
    <source>
        <strain evidence="2">PS312</strain>
    </source>
</reference>